<dbReference type="Proteomes" id="UP000790787">
    <property type="component" value="Chromosome 9"/>
</dbReference>
<accession>A0AC58RWB8</accession>
<protein>
    <submittedName>
        <fullName evidence="2">Uncharacterized protein LOC142163787</fullName>
    </submittedName>
</protein>
<organism evidence="1 2">
    <name type="scientific">Nicotiana tabacum</name>
    <name type="common">Common tobacco</name>
    <dbReference type="NCBI Taxonomy" id="4097"/>
    <lineage>
        <taxon>Eukaryota</taxon>
        <taxon>Viridiplantae</taxon>
        <taxon>Streptophyta</taxon>
        <taxon>Embryophyta</taxon>
        <taxon>Tracheophyta</taxon>
        <taxon>Spermatophyta</taxon>
        <taxon>Magnoliopsida</taxon>
        <taxon>eudicotyledons</taxon>
        <taxon>Gunneridae</taxon>
        <taxon>Pentapetalae</taxon>
        <taxon>asterids</taxon>
        <taxon>lamiids</taxon>
        <taxon>Solanales</taxon>
        <taxon>Solanaceae</taxon>
        <taxon>Nicotianoideae</taxon>
        <taxon>Nicotianeae</taxon>
        <taxon>Nicotiana</taxon>
    </lineage>
</organism>
<dbReference type="RefSeq" id="XP_075077026.1">
    <property type="nucleotide sequence ID" value="XM_075220925.1"/>
</dbReference>
<sequence>MGDYNTILTSEDRVQGNGVQEFEVRDFKEFILDVGLTELRTVSRKYTWTNNHVHSKLDRILVNAEWIHKWPTMKGSILKSSFSDHCPLSITFDDNNQAGSRSFKFLNCMAQHKEFEDTVKQYWIKGSKGTAMFKVWNKLKVLKMELK</sequence>
<proteinExistence type="predicted"/>
<evidence type="ECO:0000313" key="1">
    <source>
        <dbReference type="Proteomes" id="UP000790787"/>
    </source>
</evidence>
<keyword evidence="1" id="KW-1185">Reference proteome</keyword>
<name>A0AC58RWB8_TOBAC</name>
<evidence type="ECO:0000313" key="2">
    <source>
        <dbReference type="RefSeq" id="XP_075077026.1"/>
    </source>
</evidence>
<reference evidence="2" key="2">
    <citation type="submission" date="2025-08" db="UniProtKB">
        <authorList>
            <consortium name="RefSeq"/>
        </authorList>
    </citation>
    <scope>IDENTIFICATION</scope>
    <source>
        <tissue evidence="2">Leaf</tissue>
    </source>
</reference>
<gene>
    <name evidence="2" type="primary">LOC142163787</name>
</gene>
<reference evidence="1" key="1">
    <citation type="journal article" date="2014" name="Nat. Commun.">
        <title>The tobacco genome sequence and its comparison with those of tomato and potato.</title>
        <authorList>
            <person name="Sierro N."/>
            <person name="Battey J.N."/>
            <person name="Ouadi S."/>
            <person name="Bakaher N."/>
            <person name="Bovet L."/>
            <person name="Willig A."/>
            <person name="Goepfert S."/>
            <person name="Peitsch M.C."/>
            <person name="Ivanov N.V."/>
        </authorList>
    </citation>
    <scope>NUCLEOTIDE SEQUENCE [LARGE SCALE GENOMIC DNA]</scope>
</reference>